<comment type="caution">
    <text evidence="3">The sequence shown here is derived from an EMBL/GenBank/DDBJ whole genome shotgun (WGS) entry which is preliminary data.</text>
</comment>
<feature type="chain" id="PRO_5019514755" evidence="2">
    <location>
        <begin position="18"/>
        <end position="83"/>
    </location>
</feature>
<dbReference type="EMBL" id="LKEB01000009">
    <property type="protein sequence ID" value="ROW15363.1"/>
    <property type="molecule type" value="Genomic_DNA"/>
</dbReference>
<proteinExistence type="predicted"/>
<keyword evidence="4" id="KW-1185">Reference proteome</keyword>
<dbReference type="OrthoDB" id="10395617at2759"/>
<evidence type="ECO:0000313" key="4">
    <source>
        <dbReference type="Proteomes" id="UP000285146"/>
    </source>
</evidence>
<keyword evidence="2" id="KW-0732">Signal</keyword>
<evidence type="ECO:0000256" key="1">
    <source>
        <dbReference type="SAM" id="MobiDB-lite"/>
    </source>
</evidence>
<feature type="signal peptide" evidence="2">
    <location>
        <begin position="1"/>
        <end position="17"/>
    </location>
</feature>
<reference evidence="3 4" key="1">
    <citation type="submission" date="2015-09" db="EMBL/GenBank/DDBJ databases">
        <title>Host preference determinants of Valsa canker pathogens revealed by comparative genomics.</title>
        <authorList>
            <person name="Yin Z."/>
            <person name="Huang L."/>
        </authorList>
    </citation>
    <scope>NUCLEOTIDE SEQUENCE [LARGE SCALE GENOMIC DNA]</scope>
    <source>
        <strain evidence="3 4">SXYLt</strain>
    </source>
</reference>
<evidence type="ECO:0000256" key="2">
    <source>
        <dbReference type="SAM" id="SignalP"/>
    </source>
</evidence>
<feature type="region of interest" description="Disordered" evidence="1">
    <location>
        <begin position="15"/>
        <end position="36"/>
    </location>
</feature>
<dbReference type="AlphaFoldDB" id="A0A423XGG0"/>
<dbReference type="Proteomes" id="UP000285146">
    <property type="component" value="Unassembled WGS sequence"/>
</dbReference>
<feature type="region of interest" description="Disordered" evidence="1">
    <location>
        <begin position="64"/>
        <end position="83"/>
    </location>
</feature>
<protein>
    <submittedName>
        <fullName evidence="3">Uncharacterized protein</fullName>
    </submittedName>
</protein>
<accession>A0A423XGG0</accession>
<evidence type="ECO:0000313" key="3">
    <source>
        <dbReference type="EMBL" id="ROW15363.1"/>
    </source>
</evidence>
<organism evidence="3 4">
    <name type="scientific">Cytospora leucostoma</name>
    <dbReference type="NCBI Taxonomy" id="1230097"/>
    <lineage>
        <taxon>Eukaryota</taxon>
        <taxon>Fungi</taxon>
        <taxon>Dikarya</taxon>
        <taxon>Ascomycota</taxon>
        <taxon>Pezizomycotina</taxon>
        <taxon>Sordariomycetes</taxon>
        <taxon>Sordariomycetidae</taxon>
        <taxon>Diaporthales</taxon>
        <taxon>Cytosporaceae</taxon>
        <taxon>Cytospora</taxon>
    </lineage>
</organism>
<sequence length="83" mass="8654">MRCSILLIAVMASSGLTAPTPGAGGSTQLSPATKRTMGERGLHYADVPADDDAILYRWQNLSGGAVESEKDTDSEEVADEAQA</sequence>
<feature type="compositionally biased region" description="Acidic residues" evidence="1">
    <location>
        <begin position="70"/>
        <end position="83"/>
    </location>
</feature>
<name>A0A423XGG0_9PEZI</name>
<dbReference type="InParanoid" id="A0A423XGG0"/>
<gene>
    <name evidence="3" type="ORF">VPNG_02379</name>
</gene>